<name>A0ABT2C1D8_9BURK</name>
<organism evidence="2 3">
    <name type="scientific">Telluria mixta</name>
    <dbReference type="NCBI Taxonomy" id="34071"/>
    <lineage>
        <taxon>Bacteria</taxon>
        <taxon>Pseudomonadati</taxon>
        <taxon>Pseudomonadota</taxon>
        <taxon>Betaproteobacteria</taxon>
        <taxon>Burkholderiales</taxon>
        <taxon>Oxalobacteraceae</taxon>
        <taxon>Telluria group</taxon>
        <taxon>Telluria</taxon>
    </lineage>
</organism>
<comment type="caution">
    <text evidence="2">The sequence shown here is derived from an EMBL/GenBank/DDBJ whole genome shotgun (WGS) entry which is preliminary data.</text>
</comment>
<dbReference type="Gene3D" id="3.10.180.10">
    <property type="entry name" value="2,3-Dihydroxybiphenyl 1,2-Dioxygenase, domain 1"/>
    <property type="match status" value="2"/>
</dbReference>
<dbReference type="EMBL" id="JANUHC010000006">
    <property type="protein sequence ID" value="MCS0631196.1"/>
    <property type="molecule type" value="Genomic_DNA"/>
</dbReference>
<dbReference type="InterPro" id="IPR018146">
    <property type="entry name" value="Glyoxalase_1_CS"/>
</dbReference>
<dbReference type="PROSITE" id="PS00934">
    <property type="entry name" value="GLYOXALASE_I_1"/>
    <property type="match status" value="1"/>
</dbReference>
<sequence length="255" mass="27748">MNILGIDHLLFGVDDIPRCAEWLMSFGLGDVASDRHGRRLAAADGSAIVLRDSKALHLPPAPTAGVAFRATRYTVADRHALAAIGKALARDRHIDQGPDGSLRTMDDAGFCIEFQCDTDAVIFRDGDRKKPARALVQVAYRVPDVERAVRFYVQRLGFLVRGPDLLRVPAGNTLVLFLQGAPGQPCIERIAFASREARDADVHGPLGCAIGWGEWAAARGLHDDRDGLVAHSLAGYRPQRHVCPFDCQTSNAHLL</sequence>
<dbReference type="SUPFAM" id="SSF54593">
    <property type="entry name" value="Glyoxalase/Bleomycin resistance protein/Dihydroxybiphenyl dioxygenase"/>
    <property type="match status" value="1"/>
</dbReference>
<evidence type="ECO:0000313" key="3">
    <source>
        <dbReference type="Proteomes" id="UP001165263"/>
    </source>
</evidence>
<gene>
    <name evidence="2" type="ORF">NX786_17825</name>
</gene>
<reference evidence="2" key="1">
    <citation type="submission" date="2022-08" db="EMBL/GenBank/DDBJ databases">
        <title>Reclassification of Massilia species as members of the genera Telluria, Duganella, Pseudoduganella, Mokoshia gen. nov. and Zemynaea gen. nov. using orthogonal and non-orthogonal genome-based approaches.</title>
        <authorList>
            <person name="Bowman J.P."/>
        </authorList>
    </citation>
    <scope>NUCLEOTIDE SEQUENCE</scope>
    <source>
        <strain evidence="2">LMG 11547</strain>
    </source>
</reference>
<dbReference type="RefSeq" id="WP_259450277.1">
    <property type="nucleotide sequence ID" value="NZ_CP119520.1"/>
</dbReference>
<protein>
    <submittedName>
        <fullName evidence="2">VOC family protein</fullName>
    </submittedName>
</protein>
<keyword evidence="3" id="KW-1185">Reference proteome</keyword>
<evidence type="ECO:0000256" key="1">
    <source>
        <dbReference type="ARBA" id="ARBA00022723"/>
    </source>
</evidence>
<proteinExistence type="predicted"/>
<dbReference type="Proteomes" id="UP001165263">
    <property type="component" value="Unassembled WGS sequence"/>
</dbReference>
<evidence type="ECO:0000313" key="2">
    <source>
        <dbReference type="EMBL" id="MCS0631196.1"/>
    </source>
</evidence>
<keyword evidence="1" id="KW-0479">Metal-binding</keyword>
<accession>A0ABT2C1D8</accession>
<dbReference type="InterPro" id="IPR029068">
    <property type="entry name" value="Glyas_Bleomycin-R_OHBP_Dase"/>
</dbReference>